<dbReference type="OMA" id="ESRECPE"/>
<dbReference type="AlphaFoldDB" id="A0A8T0DXQ9"/>
<evidence type="ECO:0000256" key="3">
    <source>
        <dbReference type="ARBA" id="ARBA00023157"/>
    </source>
</evidence>
<dbReference type="FunFam" id="2.10.25.10:FF:000055">
    <property type="entry name" value="alpha-tectorin isoform X1"/>
    <property type="match status" value="1"/>
</dbReference>
<reference evidence="6" key="2">
    <citation type="submission" date="2020-06" db="EMBL/GenBank/DDBJ databases">
        <authorList>
            <person name="Sheffer M."/>
        </authorList>
    </citation>
    <scope>NUCLEOTIDE SEQUENCE</scope>
</reference>
<dbReference type="OrthoDB" id="6236007at2759"/>
<dbReference type="CDD" id="cd19941">
    <property type="entry name" value="TIL"/>
    <property type="match status" value="1"/>
</dbReference>
<dbReference type="InterPro" id="IPR002919">
    <property type="entry name" value="TIL_dom"/>
</dbReference>
<accession>A0A8T0DXQ9</accession>
<dbReference type="PANTHER" id="PTHR23259:SF70">
    <property type="entry name" value="ACCESSORY GLAND PROTEIN ACP62F-RELATED"/>
    <property type="match status" value="1"/>
</dbReference>
<proteinExistence type="inferred from homology"/>
<name>A0A8T0DXQ9_ARGBR</name>
<reference evidence="6" key="1">
    <citation type="journal article" date="2020" name="bioRxiv">
        <title>Chromosome-level reference genome of the European wasp spider Argiope bruennichi: a resource for studies on range expansion and evolutionary adaptation.</title>
        <authorList>
            <person name="Sheffer M.M."/>
            <person name="Hoppe A."/>
            <person name="Krehenwinkel H."/>
            <person name="Uhl G."/>
            <person name="Kuss A.W."/>
            <person name="Jensen L."/>
            <person name="Jensen C."/>
            <person name="Gillespie R.G."/>
            <person name="Hoff K.J."/>
            <person name="Prost S."/>
        </authorList>
    </citation>
    <scope>NUCLEOTIDE SEQUENCE</scope>
</reference>
<keyword evidence="7" id="KW-1185">Reference proteome</keyword>
<evidence type="ECO:0000313" key="6">
    <source>
        <dbReference type="EMBL" id="KAF8763262.1"/>
    </source>
</evidence>
<feature type="domain" description="TIL" evidence="5">
    <location>
        <begin position="25"/>
        <end position="81"/>
    </location>
</feature>
<evidence type="ECO:0000256" key="1">
    <source>
        <dbReference type="ARBA" id="ARBA00007611"/>
    </source>
</evidence>
<keyword evidence="4" id="KW-0732">Signal</keyword>
<evidence type="ECO:0000313" key="7">
    <source>
        <dbReference type="Proteomes" id="UP000807504"/>
    </source>
</evidence>
<evidence type="ECO:0000256" key="2">
    <source>
        <dbReference type="ARBA" id="ARBA00022690"/>
    </source>
</evidence>
<dbReference type="GO" id="GO:0030414">
    <property type="term" value="F:peptidase inhibitor activity"/>
    <property type="evidence" value="ECO:0007669"/>
    <property type="project" value="UniProtKB-KW"/>
</dbReference>
<dbReference type="PANTHER" id="PTHR23259">
    <property type="entry name" value="RIDDLE"/>
    <property type="match status" value="1"/>
</dbReference>
<keyword evidence="2" id="KW-0646">Protease inhibitor</keyword>
<evidence type="ECO:0000259" key="5">
    <source>
        <dbReference type="Pfam" id="PF01826"/>
    </source>
</evidence>
<keyword evidence="3" id="KW-1015">Disulfide bond</keyword>
<organism evidence="6 7">
    <name type="scientific">Argiope bruennichi</name>
    <name type="common">Wasp spider</name>
    <name type="synonym">Aranea bruennichi</name>
    <dbReference type="NCBI Taxonomy" id="94029"/>
    <lineage>
        <taxon>Eukaryota</taxon>
        <taxon>Metazoa</taxon>
        <taxon>Ecdysozoa</taxon>
        <taxon>Arthropoda</taxon>
        <taxon>Chelicerata</taxon>
        <taxon>Arachnida</taxon>
        <taxon>Araneae</taxon>
        <taxon>Araneomorphae</taxon>
        <taxon>Entelegynae</taxon>
        <taxon>Araneoidea</taxon>
        <taxon>Araneidae</taxon>
        <taxon>Argiope</taxon>
    </lineage>
</organism>
<comment type="similarity">
    <text evidence="1">Belongs to the serine protease inhibitor-like (TIL domain-containing) family.</text>
</comment>
<feature type="signal peptide" evidence="4">
    <location>
        <begin position="1"/>
        <end position="19"/>
    </location>
</feature>
<evidence type="ECO:0000256" key="4">
    <source>
        <dbReference type="SAM" id="SignalP"/>
    </source>
</evidence>
<dbReference type="InterPro" id="IPR036084">
    <property type="entry name" value="Ser_inhib-like_sf"/>
</dbReference>
<dbReference type="Proteomes" id="UP000807504">
    <property type="component" value="Unassembled WGS sequence"/>
</dbReference>
<gene>
    <name evidence="6" type="ORF">HNY73_021464</name>
</gene>
<sequence length="84" mass="9036">MTLILVVAILGMAFCQAEAQETNECPINQHFSDCGSPCALTCANYKAPPEGCFLMCIIGCQCDEGFVLDEKNNVCVEPENCPVS</sequence>
<protein>
    <submittedName>
        <fullName evidence="6">Venom peptide SjAPI like protein</fullName>
    </submittedName>
</protein>
<dbReference type="Gene3D" id="2.10.25.10">
    <property type="entry name" value="Laminin"/>
    <property type="match status" value="1"/>
</dbReference>
<dbReference type="Pfam" id="PF01826">
    <property type="entry name" value="TIL"/>
    <property type="match status" value="1"/>
</dbReference>
<dbReference type="EMBL" id="JABXBU010002231">
    <property type="protein sequence ID" value="KAF8763262.1"/>
    <property type="molecule type" value="Genomic_DNA"/>
</dbReference>
<comment type="caution">
    <text evidence="6">The sequence shown here is derived from an EMBL/GenBank/DDBJ whole genome shotgun (WGS) entry which is preliminary data.</text>
</comment>
<dbReference type="SUPFAM" id="SSF57567">
    <property type="entry name" value="Serine protease inhibitors"/>
    <property type="match status" value="1"/>
</dbReference>
<dbReference type="InterPro" id="IPR051368">
    <property type="entry name" value="SerProtInhib-TIL_Domain"/>
</dbReference>
<feature type="chain" id="PRO_5035866423" evidence="4">
    <location>
        <begin position="20"/>
        <end position="84"/>
    </location>
</feature>